<protein>
    <submittedName>
        <fullName evidence="1">Uncharacterized protein</fullName>
    </submittedName>
</protein>
<name>A0A4R0K8E8_9ACTN</name>
<accession>A0A4R0K8E8</accession>
<dbReference type="Proteomes" id="UP000291144">
    <property type="component" value="Unassembled WGS sequence"/>
</dbReference>
<reference evidence="1 2" key="1">
    <citation type="submission" date="2019-02" db="EMBL/GenBank/DDBJ databases">
        <title>Kribbella capetownensis sp. nov. and Kribbella speibonae sp. nov., isolated from soil.</title>
        <authorList>
            <person name="Curtis S.M."/>
            <person name="Norton I."/>
            <person name="Everest G.J."/>
            <person name="Meyers P.R."/>
        </authorList>
    </citation>
    <scope>NUCLEOTIDE SEQUENCE [LARGE SCALE GENOMIC DNA]</scope>
    <source>
        <strain evidence="1 2">NRRL B-24813</strain>
    </source>
</reference>
<dbReference type="RefSeq" id="WP_131365098.1">
    <property type="nucleotide sequence ID" value="NZ_SJKB01000019.1"/>
</dbReference>
<evidence type="ECO:0000313" key="2">
    <source>
        <dbReference type="Proteomes" id="UP000291144"/>
    </source>
</evidence>
<dbReference type="AlphaFoldDB" id="A0A4R0K8E8"/>
<organism evidence="1 2">
    <name type="scientific">Kribbella pittospori</name>
    <dbReference type="NCBI Taxonomy" id="722689"/>
    <lineage>
        <taxon>Bacteria</taxon>
        <taxon>Bacillati</taxon>
        <taxon>Actinomycetota</taxon>
        <taxon>Actinomycetes</taxon>
        <taxon>Propionibacteriales</taxon>
        <taxon>Kribbellaceae</taxon>
        <taxon>Kribbella</taxon>
    </lineage>
</organism>
<comment type="caution">
    <text evidence="1">The sequence shown here is derived from an EMBL/GenBank/DDBJ whole genome shotgun (WGS) entry which is preliminary data.</text>
</comment>
<sequence length="136" mass="14774">MSNERALVAATSVETGRFAATEQLVDRDDLVRLVDELSTIDQGYVEVRRADDDFPALLVGFRMGFAVVQCMSGPESIALLTGDGSVVGSDLVDVLIMDDLATFSGDYVLESARARDVLRKFADGADVRCLGEWHDL</sequence>
<evidence type="ECO:0000313" key="1">
    <source>
        <dbReference type="EMBL" id="TCC54386.1"/>
    </source>
</evidence>
<proteinExistence type="predicted"/>
<keyword evidence="2" id="KW-1185">Reference proteome</keyword>
<gene>
    <name evidence="1" type="ORF">E0H73_38700</name>
</gene>
<dbReference type="EMBL" id="SJKB01000019">
    <property type="protein sequence ID" value="TCC54386.1"/>
    <property type="molecule type" value="Genomic_DNA"/>
</dbReference>
<dbReference type="OrthoDB" id="3379618at2"/>